<evidence type="ECO:0000313" key="16">
    <source>
        <dbReference type="Proteomes" id="UP000065734"/>
    </source>
</evidence>
<dbReference type="InterPro" id="IPR051536">
    <property type="entry name" value="UDG_Type-4/5"/>
</dbReference>
<name>A0A0H5BNT9_BLAVI</name>
<evidence type="ECO:0000256" key="3">
    <source>
        <dbReference type="ARBA" id="ARBA00012030"/>
    </source>
</evidence>
<dbReference type="InterPro" id="IPR005122">
    <property type="entry name" value="Uracil-DNA_glycosylase-like"/>
</dbReference>
<keyword evidence="5" id="KW-0004">4Fe-4S</keyword>
<evidence type="ECO:0000259" key="13">
    <source>
        <dbReference type="SMART" id="SM00986"/>
    </source>
</evidence>
<feature type="region of interest" description="Disordered" evidence="12">
    <location>
        <begin position="66"/>
        <end position="102"/>
    </location>
</feature>
<evidence type="ECO:0000256" key="10">
    <source>
        <dbReference type="ARBA" id="ARBA00023014"/>
    </source>
</evidence>
<dbReference type="Pfam" id="PF03167">
    <property type="entry name" value="UDG"/>
    <property type="match status" value="1"/>
</dbReference>
<dbReference type="CDD" id="cd10030">
    <property type="entry name" value="UDG-F4_TTUDGA_SPO1dp_like"/>
    <property type="match status" value="1"/>
</dbReference>
<keyword evidence="16" id="KW-1185">Reference proteome</keyword>
<dbReference type="SUPFAM" id="SSF52141">
    <property type="entry name" value="Uracil-DNA glycosylase-like"/>
    <property type="match status" value="1"/>
</dbReference>
<gene>
    <name evidence="14" type="ORF">BV133_625</name>
    <name evidence="15" type="ORF">BVIRIDIS_01470</name>
</gene>
<sequence length="314" mass="32679">MTAPADLHTVLADILAFYAEAGVDVALDEEPHDRLADSAAEAAARLASPPGPPALAAATLGAPAPAMMARPGGRGAAGEAPHQFPTVPPARGGGEAPDPAAAAARVPLAPDAAVMAARQAAREAASLGELRAMLEGFEGCALKVTASRLVFADGAPDARLMLVGEAPGAEEDRQGKPFVGRAGQLLDRMLAAIGLDRTKVYIANIVPWRPPGNRTPTPQESAICLPFIARQIELVDPAVLVFLGGFAASSLLGAKEGILKTRGRWLSYHAGTRDIRAMATLHPAYLLRQPLQKRLAWRDFLAVKRALDEAAKAG</sequence>
<evidence type="ECO:0000313" key="15">
    <source>
        <dbReference type="EMBL" id="CUU41159.1"/>
    </source>
</evidence>
<dbReference type="SMART" id="SM00986">
    <property type="entry name" value="UDG"/>
    <property type="match status" value="1"/>
</dbReference>
<keyword evidence="6" id="KW-0479">Metal-binding</keyword>
<dbReference type="PANTHER" id="PTHR33693:SF1">
    <property type="entry name" value="TYPE-4 URACIL-DNA GLYCOSYLASE"/>
    <property type="match status" value="1"/>
</dbReference>
<evidence type="ECO:0000256" key="4">
    <source>
        <dbReference type="ARBA" id="ARBA00019403"/>
    </source>
</evidence>
<evidence type="ECO:0000256" key="7">
    <source>
        <dbReference type="ARBA" id="ARBA00022763"/>
    </source>
</evidence>
<dbReference type="SMART" id="SM00987">
    <property type="entry name" value="UreE_C"/>
    <property type="match status" value="1"/>
</dbReference>
<keyword evidence="9" id="KW-0408">Iron</keyword>
<dbReference type="Proteomes" id="UP000065734">
    <property type="component" value="Chromosome I"/>
</dbReference>
<evidence type="ECO:0000256" key="12">
    <source>
        <dbReference type="SAM" id="MobiDB-lite"/>
    </source>
</evidence>
<dbReference type="PATRIC" id="fig|1079.6.peg.727"/>
<reference evidence="14" key="1">
    <citation type="journal article" date="2015" name="Genome Announc.">
        <title>Complete Genome Sequence of the Bacteriochlorophyll b-Producing Photosynthetic Bacterium Blastochloris viridis.</title>
        <authorList>
            <person name="Tsukatani Y."/>
            <person name="Hirose Y."/>
            <person name="Harada J."/>
            <person name="Misawa N."/>
            <person name="Mori K."/>
            <person name="Inoue K."/>
            <person name="Tamiaki H."/>
        </authorList>
    </citation>
    <scope>NUCLEOTIDE SEQUENCE [LARGE SCALE GENOMIC DNA]</scope>
    <source>
        <strain evidence="14">DSM 133</strain>
    </source>
</reference>
<comment type="similarity">
    <text evidence="2">Belongs to the uracil-DNA glycosylase (UDG) superfamily. Type 4 (UDGa) family.</text>
</comment>
<evidence type="ECO:0000313" key="14">
    <source>
        <dbReference type="EMBL" id="BAR98218.1"/>
    </source>
</evidence>
<keyword evidence="7" id="KW-0227">DNA damage</keyword>
<dbReference type="RefSeq" id="WP_055036447.1">
    <property type="nucleotide sequence ID" value="NZ_AP014854.2"/>
</dbReference>
<reference evidence="15" key="2">
    <citation type="submission" date="2015-11" db="EMBL/GenBank/DDBJ databases">
        <authorList>
            <person name="Zhang Y."/>
            <person name="Guo Z."/>
        </authorList>
    </citation>
    <scope>NUCLEOTIDE SEQUENCE</scope>
    <source>
        <strain evidence="15">1</strain>
    </source>
</reference>
<dbReference type="AlphaFoldDB" id="A0A0H5BNT9"/>
<evidence type="ECO:0000256" key="11">
    <source>
        <dbReference type="ARBA" id="ARBA00023204"/>
    </source>
</evidence>
<dbReference type="PANTHER" id="PTHR33693">
    <property type="entry name" value="TYPE-5 URACIL-DNA GLYCOSYLASE"/>
    <property type="match status" value="1"/>
</dbReference>
<dbReference type="InterPro" id="IPR036895">
    <property type="entry name" value="Uracil-DNA_glycosylase-like_sf"/>
</dbReference>
<dbReference type="EC" id="3.2.2.27" evidence="3"/>
<evidence type="ECO:0000256" key="9">
    <source>
        <dbReference type="ARBA" id="ARBA00023004"/>
    </source>
</evidence>
<comment type="catalytic activity">
    <reaction evidence="1">
        <text>Hydrolyzes single-stranded DNA or mismatched double-stranded DNA and polynucleotides, releasing free uracil.</text>
        <dbReference type="EC" id="3.2.2.27"/>
    </reaction>
</comment>
<dbReference type="InterPro" id="IPR005273">
    <property type="entry name" value="Ura-DNA_glyco_family4"/>
</dbReference>
<keyword evidence="11" id="KW-0234">DNA repair</keyword>
<evidence type="ECO:0000256" key="6">
    <source>
        <dbReference type="ARBA" id="ARBA00022723"/>
    </source>
</evidence>
<dbReference type="GO" id="GO:0051539">
    <property type="term" value="F:4 iron, 4 sulfur cluster binding"/>
    <property type="evidence" value="ECO:0007669"/>
    <property type="project" value="UniProtKB-KW"/>
</dbReference>
<reference evidence="16" key="3">
    <citation type="journal article" date="2016" name="Genome Announc.">
        <title>Revised genome sequence of the purple photosynthetic bacterium Blastochloris viridis.</title>
        <authorList>
            <person name="Liu L.N."/>
            <person name="Faulkner M."/>
            <person name="Liu X."/>
            <person name="Huang F."/>
            <person name="Darby A.C."/>
            <person name="Hall N."/>
        </authorList>
    </citation>
    <scope>NUCLEOTIDE SEQUENCE [LARGE SCALE GENOMIC DNA]</scope>
    <source>
        <strain evidence="16">ATCC 19567 / DSM 133 / F</strain>
    </source>
</reference>
<dbReference type="KEGG" id="bvr:BVIR_703"/>
<protein>
    <recommendedName>
        <fullName evidence="4">Type-4 uracil-DNA glycosylase</fullName>
        <ecNumber evidence="3">3.2.2.27</ecNumber>
    </recommendedName>
</protein>
<dbReference type="Gene3D" id="3.40.470.10">
    <property type="entry name" value="Uracil-DNA glycosylase-like domain"/>
    <property type="match status" value="1"/>
</dbReference>
<dbReference type="GO" id="GO:0004844">
    <property type="term" value="F:uracil DNA N-glycosylase activity"/>
    <property type="evidence" value="ECO:0007669"/>
    <property type="project" value="UniProtKB-EC"/>
</dbReference>
<dbReference type="EMBL" id="LN907867">
    <property type="protein sequence ID" value="CUU41159.1"/>
    <property type="molecule type" value="Genomic_DNA"/>
</dbReference>
<keyword evidence="8" id="KW-0378">Hydrolase</keyword>
<keyword evidence="10" id="KW-0411">Iron-sulfur</keyword>
<evidence type="ECO:0000256" key="2">
    <source>
        <dbReference type="ARBA" id="ARBA00006521"/>
    </source>
</evidence>
<dbReference type="STRING" id="1079.BVIR_703"/>
<evidence type="ECO:0000256" key="5">
    <source>
        <dbReference type="ARBA" id="ARBA00022485"/>
    </source>
</evidence>
<proteinExistence type="inferred from homology"/>
<evidence type="ECO:0000256" key="1">
    <source>
        <dbReference type="ARBA" id="ARBA00001400"/>
    </source>
</evidence>
<evidence type="ECO:0000256" key="8">
    <source>
        <dbReference type="ARBA" id="ARBA00022801"/>
    </source>
</evidence>
<dbReference type="GO" id="GO:0006281">
    <property type="term" value="P:DNA repair"/>
    <property type="evidence" value="ECO:0007669"/>
    <property type="project" value="UniProtKB-KW"/>
</dbReference>
<feature type="compositionally biased region" description="Low complexity" evidence="12">
    <location>
        <begin position="66"/>
        <end position="81"/>
    </location>
</feature>
<organism evidence="15 16">
    <name type="scientific">Blastochloris viridis</name>
    <name type="common">Rhodopseudomonas viridis</name>
    <dbReference type="NCBI Taxonomy" id="1079"/>
    <lineage>
        <taxon>Bacteria</taxon>
        <taxon>Pseudomonadati</taxon>
        <taxon>Pseudomonadota</taxon>
        <taxon>Alphaproteobacteria</taxon>
        <taxon>Hyphomicrobiales</taxon>
        <taxon>Blastochloridaceae</taxon>
        <taxon>Blastochloris</taxon>
    </lineage>
</organism>
<dbReference type="OrthoDB" id="5290748at2"/>
<feature type="domain" description="Uracil-DNA glycosylase-like" evidence="13">
    <location>
        <begin position="151"/>
        <end position="301"/>
    </location>
</feature>
<accession>A0A0H5BNT9</accession>
<dbReference type="GO" id="GO:0046872">
    <property type="term" value="F:metal ion binding"/>
    <property type="evidence" value="ECO:0007669"/>
    <property type="project" value="UniProtKB-KW"/>
</dbReference>
<dbReference type="NCBIfam" id="TIGR00758">
    <property type="entry name" value="UDG_fam4"/>
    <property type="match status" value="1"/>
</dbReference>
<dbReference type="EMBL" id="AP014854">
    <property type="protein sequence ID" value="BAR98218.1"/>
    <property type="molecule type" value="Genomic_DNA"/>
</dbReference>